<sequence length="295" mass="33371">MAKRKQADDDDSHIDSDSGSDVSIVNVDFDFFSPNPDVDYHAINKLLRQLFQRDTENLNTNQLTELILAQTSIGTTVKTDGQESDPYALLTVLNMHLHHQHLSVKAIANYCLEKVAASGDQAFHNTLHALFSQNQQHVGLVICERLINMPVQVIPPMYKMLADELRQAISNNEPYNFSHFLFISRTYHLTPEEESFLANSASRNSNKAKSPKKSRTTSSQPEPEPPVDGIYSFHPEDEAIRALSLHTLDYKYTNAPTEPREKDAFGLDVRARMMLLPAENFQALVDKLQEVYTVI</sequence>
<accession>A0AAD5VYG4</accession>
<comment type="similarity">
    <text evidence="1 2">Belongs to the BCP1 family.</text>
</comment>
<comment type="function">
    <text evidence="2">Involved in nuclear export, actin cytoskeleton organization and vesicular transport.</text>
</comment>
<comment type="subcellular location">
    <subcellularLocation>
        <location evidence="2">Nucleus</location>
    </subcellularLocation>
</comment>
<dbReference type="GO" id="GO:0005634">
    <property type="term" value="C:nucleus"/>
    <property type="evidence" value="ECO:0007669"/>
    <property type="project" value="UniProtKB-SubCell"/>
</dbReference>
<dbReference type="Proteomes" id="UP001213000">
    <property type="component" value="Unassembled WGS sequence"/>
</dbReference>
<proteinExistence type="inferred from homology"/>
<keyword evidence="2" id="KW-0813">Transport</keyword>
<organism evidence="4 5">
    <name type="scientific">Leucocoprinus birnbaumii</name>
    <dbReference type="NCBI Taxonomy" id="56174"/>
    <lineage>
        <taxon>Eukaryota</taxon>
        <taxon>Fungi</taxon>
        <taxon>Dikarya</taxon>
        <taxon>Basidiomycota</taxon>
        <taxon>Agaricomycotina</taxon>
        <taxon>Agaricomycetes</taxon>
        <taxon>Agaricomycetidae</taxon>
        <taxon>Agaricales</taxon>
        <taxon>Agaricineae</taxon>
        <taxon>Agaricaceae</taxon>
        <taxon>Leucocoprinus</taxon>
    </lineage>
</organism>
<dbReference type="GO" id="GO:0015031">
    <property type="term" value="P:protein transport"/>
    <property type="evidence" value="ECO:0007669"/>
    <property type="project" value="UniProtKB-KW"/>
</dbReference>
<protein>
    <recommendedName>
        <fullName evidence="2">Protein BCP1</fullName>
    </recommendedName>
</protein>
<dbReference type="PANTHER" id="PTHR13261:SF0">
    <property type="entry name" value="BRCA2 AND CDKN1A-INTERACTING PROTEIN"/>
    <property type="match status" value="1"/>
</dbReference>
<feature type="compositionally biased region" description="Low complexity" evidence="3">
    <location>
        <begin position="198"/>
        <end position="208"/>
    </location>
</feature>
<evidence type="ECO:0000313" key="5">
    <source>
        <dbReference type="Proteomes" id="UP001213000"/>
    </source>
</evidence>
<dbReference type="PIRSF" id="PIRSF028983">
    <property type="entry name" value="BCP1"/>
    <property type="match status" value="1"/>
</dbReference>
<evidence type="ECO:0000313" key="4">
    <source>
        <dbReference type="EMBL" id="KAJ3572323.1"/>
    </source>
</evidence>
<evidence type="ECO:0000256" key="2">
    <source>
        <dbReference type="PIRNR" id="PIRNR028983"/>
    </source>
</evidence>
<evidence type="ECO:0000256" key="1">
    <source>
        <dbReference type="ARBA" id="ARBA00006781"/>
    </source>
</evidence>
<evidence type="ECO:0000256" key="3">
    <source>
        <dbReference type="SAM" id="MobiDB-lite"/>
    </source>
</evidence>
<gene>
    <name evidence="4" type="ORF">NP233_g3160</name>
</gene>
<dbReference type="EMBL" id="JANIEX010000147">
    <property type="protein sequence ID" value="KAJ3572323.1"/>
    <property type="molecule type" value="Genomic_DNA"/>
</dbReference>
<name>A0AAD5VYG4_9AGAR</name>
<keyword evidence="2" id="KW-0653">Protein transport</keyword>
<feature type="region of interest" description="Disordered" evidence="3">
    <location>
        <begin position="198"/>
        <end position="229"/>
    </location>
</feature>
<keyword evidence="5" id="KW-1185">Reference proteome</keyword>
<keyword evidence="2" id="KW-0539">Nucleus</keyword>
<dbReference type="Pfam" id="PF13862">
    <property type="entry name" value="BCCIP"/>
    <property type="match status" value="1"/>
</dbReference>
<dbReference type="AlphaFoldDB" id="A0AAD5VYG4"/>
<dbReference type="InterPro" id="IPR025602">
    <property type="entry name" value="BCP1_family"/>
</dbReference>
<reference evidence="4" key="1">
    <citation type="submission" date="2022-07" db="EMBL/GenBank/DDBJ databases">
        <title>Genome Sequence of Leucocoprinus birnbaumii.</title>
        <authorList>
            <person name="Buettner E."/>
        </authorList>
    </citation>
    <scope>NUCLEOTIDE SEQUENCE</scope>
    <source>
        <strain evidence="4">VT141</strain>
    </source>
</reference>
<dbReference type="PANTHER" id="PTHR13261">
    <property type="entry name" value="BRCA2 AND CDKN1A INTERACTING PROTEIN"/>
    <property type="match status" value="1"/>
</dbReference>
<comment type="caution">
    <text evidence="4">The sequence shown here is derived from an EMBL/GenBank/DDBJ whole genome shotgun (WGS) entry which is preliminary data.</text>
</comment>